<organism evidence="10 11">
    <name type="scientific">Eptatretus burgeri</name>
    <name type="common">Inshore hagfish</name>
    <dbReference type="NCBI Taxonomy" id="7764"/>
    <lineage>
        <taxon>Eukaryota</taxon>
        <taxon>Metazoa</taxon>
        <taxon>Chordata</taxon>
        <taxon>Craniata</taxon>
        <taxon>Vertebrata</taxon>
        <taxon>Cyclostomata</taxon>
        <taxon>Myxini</taxon>
        <taxon>Myxiniformes</taxon>
        <taxon>Myxinidae</taxon>
        <taxon>Eptatretinae</taxon>
        <taxon>Eptatretus</taxon>
    </lineage>
</organism>
<dbReference type="AlphaFoldDB" id="A0A8C4QF30"/>
<dbReference type="Pfam" id="PF00005">
    <property type="entry name" value="ABC_tran"/>
    <property type="match status" value="1"/>
</dbReference>
<evidence type="ECO:0000256" key="2">
    <source>
        <dbReference type="ARBA" id="ARBA00022448"/>
    </source>
</evidence>
<dbReference type="PANTHER" id="PTHR24223:SF10">
    <property type="entry name" value="ATP-BINDING CASSETTE SUB-FAMILY C MEMBER 12"/>
    <property type="match status" value="1"/>
</dbReference>
<dbReference type="Gene3D" id="3.40.50.300">
    <property type="entry name" value="P-loop containing nucleotide triphosphate hydrolases"/>
    <property type="match status" value="1"/>
</dbReference>
<feature type="compositionally biased region" description="Polar residues" evidence="8">
    <location>
        <begin position="235"/>
        <end position="252"/>
    </location>
</feature>
<dbReference type="GO" id="GO:0016887">
    <property type="term" value="F:ATP hydrolysis activity"/>
    <property type="evidence" value="ECO:0007669"/>
    <property type="project" value="InterPro"/>
</dbReference>
<accession>A0A8C4QF30</accession>
<feature type="domain" description="ABC transporter" evidence="9">
    <location>
        <begin position="1"/>
        <end position="181"/>
    </location>
</feature>
<name>A0A8C4QF30_EPTBU</name>
<dbReference type="InterPro" id="IPR027417">
    <property type="entry name" value="P-loop_NTPase"/>
</dbReference>
<evidence type="ECO:0000259" key="9">
    <source>
        <dbReference type="PROSITE" id="PS50893"/>
    </source>
</evidence>
<protein>
    <recommendedName>
        <fullName evidence="9">ABC transporter domain-containing protein</fullName>
    </recommendedName>
</protein>
<keyword evidence="4" id="KW-0547">Nucleotide-binding</keyword>
<dbReference type="GeneTree" id="ENSGT00940000159578"/>
<proteinExistence type="predicted"/>
<keyword evidence="7" id="KW-0472">Membrane</keyword>
<evidence type="ECO:0000256" key="8">
    <source>
        <dbReference type="SAM" id="MobiDB-lite"/>
    </source>
</evidence>
<reference evidence="10" key="2">
    <citation type="submission" date="2025-09" db="UniProtKB">
        <authorList>
            <consortium name="Ensembl"/>
        </authorList>
    </citation>
    <scope>IDENTIFICATION</scope>
</reference>
<feature type="compositionally biased region" description="Basic and acidic residues" evidence="8">
    <location>
        <begin position="259"/>
        <end position="273"/>
    </location>
</feature>
<feature type="compositionally biased region" description="Basic and acidic residues" evidence="8">
    <location>
        <begin position="296"/>
        <end position="306"/>
    </location>
</feature>
<comment type="subcellular location">
    <subcellularLocation>
        <location evidence="1">Membrane</location>
        <topology evidence="1">Multi-pass membrane protein</topology>
    </subcellularLocation>
</comment>
<sequence length="306" mass="34342">MAVMAEETMMELESGEVSVNGSIAYVPQQAWILHMTLRENILFGEEYEEKRYNDVIEVCGLKSDLEILIHGDETEIGERGLNLSGGQKQRVSLARAIYSNRDIYLLDDPLSALDSHVGSHVFQQCIRSALRHKTVLLVTHQLQYLKFCDEIVVLEDGQIVENGRHEDLMNVNGKYAGLIKTFQMDANEDTESQMSQCSHDEDVPKYNNLQLDEVTTENKLEFGVERIEDGDQAQHKTNSNANIFQRNNSTKGILNPAWRSEEDKAVLKEEGSKDPPNATEEVGQKDGNSSTPKVQLVKDEEKGSGG</sequence>
<dbReference type="Ensembl" id="ENSEBUT00000015099.1">
    <property type="protein sequence ID" value="ENSEBUP00000014522.1"/>
    <property type="gene ID" value="ENSEBUG00000009143.1"/>
</dbReference>
<evidence type="ECO:0000256" key="1">
    <source>
        <dbReference type="ARBA" id="ARBA00004141"/>
    </source>
</evidence>
<dbReference type="PROSITE" id="PS50893">
    <property type="entry name" value="ABC_TRANSPORTER_2"/>
    <property type="match status" value="1"/>
</dbReference>
<evidence type="ECO:0000256" key="4">
    <source>
        <dbReference type="ARBA" id="ARBA00022741"/>
    </source>
</evidence>
<evidence type="ECO:0000256" key="7">
    <source>
        <dbReference type="ARBA" id="ARBA00023136"/>
    </source>
</evidence>
<evidence type="ECO:0000256" key="3">
    <source>
        <dbReference type="ARBA" id="ARBA00022692"/>
    </source>
</evidence>
<dbReference type="InterPro" id="IPR017871">
    <property type="entry name" value="ABC_transporter-like_CS"/>
</dbReference>
<evidence type="ECO:0000313" key="11">
    <source>
        <dbReference type="Proteomes" id="UP000694388"/>
    </source>
</evidence>
<dbReference type="Proteomes" id="UP000694388">
    <property type="component" value="Unplaced"/>
</dbReference>
<dbReference type="CDD" id="cd03250">
    <property type="entry name" value="ABCC_MRP_domain1"/>
    <property type="match status" value="1"/>
</dbReference>
<dbReference type="PANTHER" id="PTHR24223">
    <property type="entry name" value="ATP-BINDING CASSETTE SUB-FAMILY C"/>
    <property type="match status" value="1"/>
</dbReference>
<dbReference type="GO" id="GO:0005524">
    <property type="term" value="F:ATP binding"/>
    <property type="evidence" value="ECO:0007669"/>
    <property type="project" value="UniProtKB-KW"/>
</dbReference>
<feature type="region of interest" description="Disordered" evidence="8">
    <location>
        <begin position="229"/>
        <end position="306"/>
    </location>
</feature>
<dbReference type="InterPro" id="IPR050173">
    <property type="entry name" value="ABC_transporter_C-like"/>
</dbReference>
<evidence type="ECO:0000313" key="10">
    <source>
        <dbReference type="Ensembl" id="ENSEBUP00000014522.1"/>
    </source>
</evidence>
<dbReference type="PROSITE" id="PS00211">
    <property type="entry name" value="ABC_TRANSPORTER_1"/>
    <property type="match status" value="1"/>
</dbReference>
<keyword evidence="2" id="KW-0813">Transport</keyword>
<dbReference type="GO" id="GO:0042626">
    <property type="term" value="F:ATPase-coupled transmembrane transporter activity"/>
    <property type="evidence" value="ECO:0007669"/>
    <property type="project" value="TreeGrafter"/>
</dbReference>
<dbReference type="InterPro" id="IPR003439">
    <property type="entry name" value="ABC_transporter-like_ATP-bd"/>
</dbReference>
<reference evidence="10" key="1">
    <citation type="submission" date="2025-08" db="UniProtKB">
        <authorList>
            <consortium name="Ensembl"/>
        </authorList>
    </citation>
    <scope>IDENTIFICATION</scope>
</reference>
<keyword evidence="11" id="KW-1185">Reference proteome</keyword>
<keyword evidence="5" id="KW-0067">ATP-binding</keyword>
<keyword evidence="6" id="KW-1133">Transmembrane helix</keyword>
<evidence type="ECO:0000256" key="5">
    <source>
        <dbReference type="ARBA" id="ARBA00022840"/>
    </source>
</evidence>
<keyword evidence="3" id="KW-0812">Transmembrane</keyword>
<dbReference type="SUPFAM" id="SSF52540">
    <property type="entry name" value="P-loop containing nucleoside triphosphate hydrolases"/>
    <property type="match status" value="1"/>
</dbReference>
<dbReference type="GO" id="GO:0016020">
    <property type="term" value="C:membrane"/>
    <property type="evidence" value="ECO:0007669"/>
    <property type="project" value="UniProtKB-SubCell"/>
</dbReference>
<dbReference type="FunFam" id="3.40.50.300:FF:000997">
    <property type="entry name" value="Multidrug resistance-associated protein 1"/>
    <property type="match status" value="1"/>
</dbReference>
<evidence type="ECO:0000256" key="6">
    <source>
        <dbReference type="ARBA" id="ARBA00022989"/>
    </source>
</evidence>